<reference evidence="4" key="2">
    <citation type="submission" date="2025-08" db="UniProtKB">
        <authorList>
            <consortium name="Ensembl"/>
        </authorList>
    </citation>
    <scope>IDENTIFICATION</scope>
</reference>
<evidence type="ECO:0000313" key="5">
    <source>
        <dbReference type="Proteomes" id="UP000008227"/>
    </source>
</evidence>
<dbReference type="CDD" id="cd18305">
    <property type="entry name" value="BTB_POZ_GCL"/>
    <property type="match status" value="1"/>
</dbReference>
<dbReference type="Proteomes" id="UP000008227">
    <property type="component" value="Chromosome X"/>
</dbReference>
<evidence type="ECO:0000259" key="3">
    <source>
        <dbReference type="PROSITE" id="PS50097"/>
    </source>
</evidence>
<dbReference type="SUPFAM" id="SSF54695">
    <property type="entry name" value="POZ domain"/>
    <property type="match status" value="1"/>
</dbReference>
<dbReference type="GO" id="GO:0007281">
    <property type="term" value="P:germ cell development"/>
    <property type="evidence" value="ECO:0007669"/>
    <property type="project" value="InterPro"/>
</dbReference>
<dbReference type="PROSITE" id="PS50097">
    <property type="entry name" value="BTB"/>
    <property type="match status" value="1"/>
</dbReference>
<dbReference type="SMART" id="SM00225">
    <property type="entry name" value="BTB"/>
    <property type="match status" value="1"/>
</dbReference>
<dbReference type="InterPro" id="IPR000210">
    <property type="entry name" value="BTB/POZ_dom"/>
</dbReference>
<dbReference type="InterPro" id="IPR011333">
    <property type="entry name" value="SKP1/BTB/POZ_sf"/>
</dbReference>
<proteinExistence type="predicted"/>
<dbReference type="Ensembl" id="ENSSSCT00000093595.1">
    <property type="protein sequence ID" value="ENSSSCP00000078234.1"/>
    <property type="gene ID" value="ENSSSCG00000062523.1"/>
</dbReference>
<dbReference type="AlphaFoldDB" id="A0A8W4FFN2"/>
<protein>
    <recommendedName>
        <fullName evidence="3">BTB domain-containing protein</fullName>
    </recommendedName>
</protein>
<name>A0A8W4FFN2_PIG</name>
<dbReference type="Pfam" id="PF00651">
    <property type="entry name" value="BTB"/>
    <property type="match status" value="1"/>
</dbReference>
<dbReference type="PANTHER" id="PTHR23231:SF20">
    <property type="entry name" value="SIMILAR TO GERM CELL-LESS"/>
    <property type="match status" value="1"/>
</dbReference>
<dbReference type="InterPro" id="IPR043380">
    <property type="entry name" value="Gcl-like"/>
</dbReference>
<dbReference type="Gene3D" id="3.30.710.10">
    <property type="entry name" value="Potassium Channel Kv1.1, Chain A"/>
    <property type="match status" value="1"/>
</dbReference>
<organism evidence="4 5">
    <name type="scientific">Sus scrofa</name>
    <name type="common">Pig</name>
    <dbReference type="NCBI Taxonomy" id="9823"/>
    <lineage>
        <taxon>Eukaryota</taxon>
        <taxon>Metazoa</taxon>
        <taxon>Chordata</taxon>
        <taxon>Craniata</taxon>
        <taxon>Vertebrata</taxon>
        <taxon>Euteleostomi</taxon>
        <taxon>Mammalia</taxon>
        <taxon>Eutheria</taxon>
        <taxon>Laurasiatheria</taxon>
        <taxon>Artiodactyla</taxon>
        <taxon>Suina</taxon>
        <taxon>Suidae</taxon>
        <taxon>Sus</taxon>
    </lineage>
</organism>
<feature type="region of interest" description="Disordered" evidence="2">
    <location>
        <begin position="15"/>
        <end position="50"/>
    </location>
</feature>
<sequence>MGLLNSRILRCRESDTAEPQQLEAQAGPSYVFGSRKRKEKSGPCLGPESENNYGFLDQEDDLQKVVSTSQGKKVKIASEYAYQTLFLNGENSDIKIRALGKEWNLHKVYLCQSGYFASMFSGAWRETTMNTIELQMPDENIDREALHEALGSLYRNPVLIPPSRVVPILATASMLQLDELIQQYCLPEHMMRTRI</sequence>
<evidence type="ECO:0000313" key="4">
    <source>
        <dbReference type="Ensembl" id="ENSSSCP00000078234.1"/>
    </source>
</evidence>
<accession>A0A8W4FFN2</accession>
<reference evidence="4" key="3">
    <citation type="submission" date="2025-09" db="UniProtKB">
        <authorList>
            <consortium name="Ensembl"/>
        </authorList>
    </citation>
    <scope>IDENTIFICATION</scope>
</reference>
<evidence type="ECO:0000256" key="2">
    <source>
        <dbReference type="SAM" id="MobiDB-lite"/>
    </source>
</evidence>
<feature type="domain" description="BTB" evidence="3">
    <location>
        <begin position="92"/>
        <end position="162"/>
    </location>
</feature>
<keyword evidence="1" id="KW-0217">Developmental protein</keyword>
<evidence type="ECO:0000256" key="1">
    <source>
        <dbReference type="ARBA" id="ARBA00022473"/>
    </source>
</evidence>
<dbReference type="GeneTree" id="ENSGT00940000163246"/>
<dbReference type="PANTHER" id="PTHR23231">
    <property type="entry name" value="GERM CELL-LESS PROTEIN"/>
    <property type="match status" value="1"/>
</dbReference>
<keyword evidence="5" id="KW-1185">Reference proteome</keyword>
<reference evidence="4" key="1">
    <citation type="journal article" date="2020" name="Gigascience">
        <title>An improved pig reference genome sequence to enable pig genetics and genomics research.</title>
        <authorList>
            <person name="Warr A."/>
            <person name="Affara N."/>
            <person name="Aken B."/>
            <person name="Beiki H."/>
            <person name="Bickhart D.M."/>
            <person name="Billis K."/>
            <person name="Chow W."/>
            <person name="Eory L."/>
            <person name="Finlayson H.A."/>
            <person name="Flicek P."/>
            <person name="Giron C.G."/>
            <person name="Griffin D.K."/>
            <person name="Hall R."/>
            <person name="Hannum G."/>
            <person name="Hourlier T."/>
            <person name="Howe K."/>
            <person name="Hume D.A."/>
            <person name="Izuogu O."/>
            <person name="Kim K."/>
            <person name="Koren S."/>
            <person name="Liu H."/>
            <person name="Manchanda N."/>
            <person name="Martin F.J."/>
            <person name="Nonneman D.J."/>
            <person name="O'Connor R.E."/>
            <person name="Phillippy A.M."/>
            <person name="Rohrer G.A."/>
            <person name="Rosen B.D."/>
            <person name="Rund L.A."/>
            <person name="Sargent C.A."/>
            <person name="Schook L.B."/>
            <person name="Schroeder S.G."/>
            <person name="Schwartz A.S."/>
            <person name="Skinner B.M."/>
            <person name="Talbot R."/>
            <person name="Tseng E."/>
            <person name="Tuggle C.K."/>
            <person name="Watson M."/>
            <person name="Smith T.P.L."/>
            <person name="Archibald A.L."/>
        </authorList>
    </citation>
    <scope>NUCLEOTIDE SEQUENCE [LARGE SCALE GENOMIC DNA]</scope>
    <source>
        <strain evidence="4">Duroc</strain>
    </source>
</reference>